<sequence length="184" mass="20838">MINDISDKLSVYLKKRYPNELPSVSIVRYSIKFLISNITPILVLIVSSMLLRIFPEVMIALLGFSILRMFSGGYHIKSAEVCIVVSVVLVYTIVMVSPLIQNIKTIIDIASLVLVVIFAPSNIKKQTRIKEENFIYLKIVSLMIIAGNFIVHSNILTLAFFLQSLSLIRIVYSEKEVMRNAKDE</sequence>
<keyword evidence="6 8" id="KW-1133">Transmembrane helix</keyword>
<gene>
    <name evidence="9" type="ORF">GRF59_14850</name>
</gene>
<dbReference type="GO" id="GO:0008233">
    <property type="term" value="F:peptidase activity"/>
    <property type="evidence" value="ECO:0007669"/>
    <property type="project" value="UniProtKB-KW"/>
</dbReference>
<dbReference type="Pfam" id="PF04647">
    <property type="entry name" value="AgrB"/>
    <property type="match status" value="1"/>
</dbReference>
<dbReference type="Proteomes" id="UP000460318">
    <property type="component" value="Unassembled WGS sequence"/>
</dbReference>
<feature type="transmembrane region" description="Helical" evidence="8">
    <location>
        <begin position="106"/>
        <end position="123"/>
    </location>
</feature>
<dbReference type="SMART" id="SM00793">
    <property type="entry name" value="AgrB"/>
    <property type="match status" value="1"/>
</dbReference>
<evidence type="ECO:0000256" key="1">
    <source>
        <dbReference type="ARBA" id="ARBA00022475"/>
    </source>
</evidence>
<organism evidence="9 10">
    <name type="scientific">Paenibacillus dendrobii</name>
    <dbReference type="NCBI Taxonomy" id="2691084"/>
    <lineage>
        <taxon>Bacteria</taxon>
        <taxon>Bacillati</taxon>
        <taxon>Bacillota</taxon>
        <taxon>Bacilli</taxon>
        <taxon>Bacillales</taxon>
        <taxon>Paenibacillaceae</taxon>
        <taxon>Paenibacillus</taxon>
    </lineage>
</organism>
<protein>
    <recommendedName>
        <fullName evidence="11">Accessory regulator AgrB</fullName>
    </recommendedName>
</protein>
<evidence type="ECO:0000256" key="2">
    <source>
        <dbReference type="ARBA" id="ARBA00022654"/>
    </source>
</evidence>
<dbReference type="GO" id="GO:0016020">
    <property type="term" value="C:membrane"/>
    <property type="evidence" value="ECO:0007669"/>
    <property type="project" value="InterPro"/>
</dbReference>
<keyword evidence="7 8" id="KW-0472">Membrane</keyword>
<name>A0A7X3IJ24_9BACL</name>
<keyword evidence="3" id="KW-0645">Protease</keyword>
<keyword evidence="4 8" id="KW-0812">Transmembrane</keyword>
<evidence type="ECO:0000256" key="7">
    <source>
        <dbReference type="ARBA" id="ARBA00023136"/>
    </source>
</evidence>
<feature type="transmembrane region" description="Helical" evidence="8">
    <location>
        <begin position="79"/>
        <end position="100"/>
    </location>
</feature>
<reference evidence="9 10" key="1">
    <citation type="submission" date="2019-12" db="EMBL/GenBank/DDBJ databases">
        <title>Paenibacillus sp. nov., an endophytic bacterium isolated from the stem of Dendrobium.</title>
        <authorList>
            <person name="Zhao R."/>
        </authorList>
    </citation>
    <scope>NUCLEOTIDE SEQUENCE [LARGE SCALE GENOMIC DNA]</scope>
    <source>
        <strain evidence="9 10">HJL G12</strain>
    </source>
</reference>
<dbReference type="GO" id="GO:0006508">
    <property type="term" value="P:proteolysis"/>
    <property type="evidence" value="ECO:0007669"/>
    <property type="project" value="UniProtKB-KW"/>
</dbReference>
<keyword evidence="10" id="KW-1185">Reference proteome</keyword>
<comment type="caution">
    <text evidence="9">The sequence shown here is derived from an EMBL/GenBank/DDBJ whole genome shotgun (WGS) entry which is preliminary data.</text>
</comment>
<proteinExistence type="predicted"/>
<evidence type="ECO:0000256" key="6">
    <source>
        <dbReference type="ARBA" id="ARBA00022989"/>
    </source>
</evidence>
<accession>A0A7X3IJ24</accession>
<evidence type="ECO:0008006" key="11">
    <source>
        <dbReference type="Google" id="ProtNLM"/>
    </source>
</evidence>
<evidence type="ECO:0000313" key="10">
    <source>
        <dbReference type="Proteomes" id="UP000460318"/>
    </source>
</evidence>
<feature type="transmembrane region" description="Helical" evidence="8">
    <location>
        <begin position="135"/>
        <end position="162"/>
    </location>
</feature>
<dbReference type="GO" id="GO:0009372">
    <property type="term" value="P:quorum sensing"/>
    <property type="evidence" value="ECO:0007669"/>
    <property type="project" value="UniProtKB-KW"/>
</dbReference>
<dbReference type="AlphaFoldDB" id="A0A7X3IJ24"/>
<keyword evidence="5" id="KW-0378">Hydrolase</keyword>
<feature type="transmembrane region" description="Helical" evidence="8">
    <location>
        <begin position="41"/>
        <end position="67"/>
    </location>
</feature>
<evidence type="ECO:0000256" key="4">
    <source>
        <dbReference type="ARBA" id="ARBA00022692"/>
    </source>
</evidence>
<dbReference type="RefSeq" id="WP_160498509.1">
    <property type="nucleotide sequence ID" value="NZ_WUBI01000002.1"/>
</dbReference>
<dbReference type="EMBL" id="WUBI01000002">
    <property type="protein sequence ID" value="MWV44898.1"/>
    <property type="molecule type" value="Genomic_DNA"/>
</dbReference>
<evidence type="ECO:0000256" key="5">
    <source>
        <dbReference type="ARBA" id="ARBA00022801"/>
    </source>
</evidence>
<evidence type="ECO:0000256" key="3">
    <source>
        <dbReference type="ARBA" id="ARBA00022670"/>
    </source>
</evidence>
<keyword evidence="1" id="KW-1003">Cell membrane</keyword>
<dbReference type="InterPro" id="IPR006741">
    <property type="entry name" value="AgrB"/>
</dbReference>
<evidence type="ECO:0000256" key="8">
    <source>
        <dbReference type="SAM" id="Phobius"/>
    </source>
</evidence>
<evidence type="ECO:0000313" key="9">
    <source>
        <dbReference type="EMBL" id="MWV44898.1"/>
    </source>
</evidence>
<keyword evidence="2" id="KW-0673">Quorum sensing</keyword>